<feature type="transmembrane region" description="Helical" evidence="7">
    <location>
        <begin position="178"/>
        <end position="198"/>
    </location>
</feature>
<proteinExistence type="predicted"/>
<evidence type="ECO:0000256" key="5">
    <source>
        <dbReference type="ARBA" id="ARBA00023242"/>
    </source>
</evidence>
<evidence type="ECO:0000256" key="1">
    <source>
        <dbReference type="ARBA" id="ARBA00004123"/>
    </source>
</evidence>
<keyword evidence="3" id="KW-0808">Transferase</keyword>
<keyword evidence="5" id="KW-0539">Nucleus</keyword>
<reference evidence="9" key="1">
    <citation type="submission" date="2019-03" db="EMBL/GenBank/DDBJ databases">
        <title>Improved annotation for the trematode Fasciola hepatica.</title>
        <authorList>
            <person name="Choi Y.-J."/>
            <person name="Martin J."/>
            <person name="Mitreva M."/>
        </authorList>
    </citation>
    <scope>NUCLEOTIDE SEQUENCE [LARGE SCALE GENOMIC DNA]</scope>
</reference>
<evidence type="ECO:0000313" key="9">
    <source>
        <dbReference type="EMBL" id="THD22453.1"/>
    </source>
</evidence>
<protein>
    <submittedName>
        <fullName evidence="9">Ubiquitin conjugation factor E4 B</fullName>
    </submittedName>
</protein>
<evidence type="ECO:0000256" key="6">
    <source>
        <dbReference type="SAM" id="MobiDB-lite"/>
    </source>
</evidence>
<dbReference type="GO" id="GO:0005634">
    <property type="term" value="C:nucleus"/>
    <property type="evidence" value="ECO:0007669"/>
    <property type="project" value="UniProtKB-SubCell"/>
</dbReference>
<comment type="pathway">
    <text evidence="2">Protein modification; protein ubiquitination.</text>
</comment>
<comment type="caution">
    <text evidence="9">The sequence shown here is derived from an EMBL/GenBank/DDBJ whole genome shotgun (WGS) entry which is preliminary data.</text>
</comment>
<dbReference type="Proteomes" id="UP000230066">
    <property type="component" value="Unassembled WGS sequence"/>
</dbReference>
<dbReference type="GO" id="GO:0006511">
    <property type="term" value="P:ubiquitin-dependent protein catabolic process"/>
    <property type="evidence" value="ECO:0007669"/>
    <property type="project" value="InterPro"/>
</dbReference>
<dbReference type="InterPro" id="IPR045132">
    <property type="entry name" value="UBE4"/>
</dbReference>
<feature type="region of interest" description="Disordered" evidence="6">
    <location>
        <begin position="1"/>
        <end position="41"/>
    </location>
</feature>
<dbReference type="AlphaFoldDB" id="A0A4E0R484"/>
<gene>
    <name evidence="9" type="ORF">D915_006161</name>
</gene>
<feature type="compositionally biased region" description="Basic and acidic residues" evidence="6">
    <location>
        <begin position="1"/>
        <end position="10"/>
    </location>
</feature>
<dbReference type="Pfam" id="PF10408">
    <property type="entry name" value="Ufd2P_core"/>
    <property type="match status" value="2"/>
</dbReference>
<dbReference type="GO" id="GO:0005737">
    <property type="term" value="C:cytoplasm"/>
    <property type="evidence" value="ECO:0007669"/>
    <property type="project" value="TreeGrafter"/>
</dbReference>
<dbReference type="GO" id="GO:0034450">
    <property type="term" value="F:ubiquitin-ubiquitin ligase activity"/>
    <property type="evidence" value="ECO:0007669"/>
    <property type="project" value="InterPro"/>
</dbReference>
<name>A0A4E0R484_FASHE</name>
<dbReference type="EMBL" id="JXXN02002755">
    <property type="protein sequence ID" value="THD22453.1"/>
    <property type="molecule type" value="Genomic_DNA"/>
</dbReference>
<feature type="domain" description="Ubiquitin conjugation factor E4 core" evidence="8">
    <location>
        <begin position="443"/>
        <end position="728"/>
    </location>
</feature>
<dbReference type="PANTHER" id="PTHR13931">
    <property type="entry name" value="UBIQUITINATION FACTOR E4"/>
    <property type="match status" value="1"/>
</dbReference>
<keyword evidence="4" id="KW-0833">Ubl conjugation pathway</keyword>
<dbReference type="GO" id="GO:0000209">
    <property type="term" value="P:protein polyubiquitination"/>
    <property type="evidence" value="ECO:0007669"/>
    <property type="project" value="TreeGrafter"/>
</dbReference>
<keyword evidence="7" id="KW-1133">Transmembrane helix</keyword>
<keyword evidence="7" id="KW-0812">Transmembrane</keyword>
<evidence type="ECO:0000259" key="8">
    <source>
        <dbReference type="Pfam" id="PF10408"/>
    </source>
</evidence>
<dbReference type="GO" id="GO:0000151">
    <property type="term" value="C:ubiquitin ligase complex"/>
    <property type="evidence" value="ECO:0007669"/>
    <property type="project" value="InterPro"/>
</dbReference>
<dbReference type="InterPro" id="IPR019474">
    <property type="entry name" value="Ub_conjug_fac_E4_core"/>
</dbReference>
<feature type="compositionally biased region" description="Polar residues" evidence="6">
    <location>
        <begin position="20"/>
        <end position="41"/>
    </location>
</feature>
<sequence length="1021" mass="115810">MATHTSDEVRKKRLARLGTNVLSRTSNNQLSSGEMGTASRNHGSVVESLMDVESEAAELSCYEPSSLVNRKKKYNPNLSKTISGDEDPGKKKFCDAFSRETQLSQARSATNTPMSSLMTKDPYTEQLTLILRILSAQWDESDGDCNLLICLPEEQVAVCLPRSMRPSSPPDSADTRSLFSFSFPMVYLLIVSFFLGYYKSLCFDLISSTLLRIRVAYVQTLHKCDFKGCAPVECFLLEYLCNCVHRLRVEKDRITARSLDLTNTSPLESLNELGCQLHRHIRLTLSGLFSVNTDQAKPSHNPGDLWLSTDLIESPLLRLTAPHTLPPHTSLWALANACIPGSSLDAVITADLLEVPPGASEVLCNLLSELQLEMATTGIETDVVKSSKVYSLQTIFRQLLMCLHFRISQLSIDRQDYAHLLSSLVNLSNTTLVDGARPINQLPAVVESSFPNAHMTEANVQRSTDSLQLSYDLIWNLHFTLIKSLLAKVSNLDPLVTRSETLEFLTRTLLHNADHGKIQCDQRVLSGEGFMLNMTVLFQRLSAPINVDSVDPRYLFYRNCRVDFNDATRLSGTQEELMEFQNRLASELDIDNQRSANRLIFNFSTECFFLTAWAMQLGFQNSIRRYHRRLQVITDLTRNIKLLSASRSHWAGPQSSAARIRMNEAILERWKNELERQERSKLCCDAVLLHRGLLQGISVYYATLCRVLFRVAQVDPHFPSNAIPIDLAAQPTLVAFVLFIICHAHFVRNPYLVAKFVEVLFFCDPSVSGRSNEFHTATKMHSLATTHLISALIQFYITVESTGATNEFYDKFSIRYNISTILITWWREGILKALFIREAETNEQNFIKFTNRVINDMSFLLEEALDGLKKVRELQDLRDDSARWSELPRQQQIARMNELEQHERQVRSYLTLANQTVSMLFHLTSEIRGPFLRPEIVDKLAAMLNFNLVQLCGPRCSSLICDHLVRYTTVRSFTTKYLGSHPATIDPTQEVNLEKYGARNDIERTPLFCDLSEKTTQGDQI</sequence>
<evidence type="ECO:0000256" key="4">
    <source>
        <dbReference type="ARBA" id="ARBA00022786"/>
    </source>
</evidence>
<evidence type="ECO:0000256" key="3">
    <source>
        <dbReference type="ARBA" id="ARBA00022679"/>
    </source>
</evidence>
<keyword evidence="10" id="KW-1185">Reference proteome</keyword>
<accession>A0A4E0R484</accession>
<evidence type="ECO:0000256" key="7">
    <source>
        <dbReference type="SAM" id="Phobius"/>
    </source>
</evidence>
<feature type="domain" description="Ubiquitin conjugation factor E4 core" evidence="8">
    <location>
        <begin position="732"/>
        <end position="963"/>
    </location>
</feature>
<dbReference type="UniPathway" id="UPA00143"/>
<keyword evidence="7" id="KW-0472">Membrane</keyword>
<organism evidence="9 10">
    <name type="scientific">Fasciola hepatica</name>
    <name type="common">Liver fluke</name>
    <dbReference type="NCBI Taxonomy" id="6192"/>
    <lineage>
        <taxon>Eukaryota</taxon>
        <taxon>Metazoa</taxon>
        <taxon>Spiralia</taxon>
        <taxon>Lophotrochozoa</taxon>
        <taxon>Platyhelminthes</taxon>
        <taxon>Trematoda</taxon>
        <taxon>Digenea</taxon>
        <taxon>Plagiorchiida</taxon>
        <taxon>Echinostomata</taxon>
        <taxon>Echinostomatoidea</taxon>
        <taxon>Fasciolidae</taxon>
        <taxon>Fasciola</taxon>
    </lineage>
</organism>
<evidence type="ECO:0000313" key="10">
    <source>
        <dbReference type="Proteomes" id="UP000230066"/>
    </source>
</evidence>
<dbReference type="PANTHER" id="PTHR13931:SF2">
    <property type="entry name" value="UBIQUITIN CONJUGATION FACTOR E4 B"/>
    <property type="match status" value="1"/>
</dbReference>
<dbReference type="GO" id="GO:0036503">
    <property type="term" value="P:ERAD pathway"/>
    <property type="evidence" value="ECO:0007669"/>
    <property type="project" value="InterPro"/>
</dbReference>
<evidence type="ECO:0000256" key="2">
    <source>
        <dbReference type="ARBA" id="ARBA00004906"/>
    </source>
</evidence>
<comment type="subcellular location">
    <subcellularLocation>
        <location evidence="1">Nucleus</location>
    </subcellularLocation>
</comment>